<protein>
    <submittedName>
        <fullName evidence="9">MotA/TolQ/ExbB proton channel family protein</fullName>
    </submittedName>
</protein>
<feature type="transmembrane region" description="Helical" evidence="7">
    <location>
        <begin position="27"/>
        <end position="48"/>
    </location>
</feature>
<reference evidence="9" key="1">
    <citation type="submission" date="2022-04" db="EMBL/GenBank/DDBJ databases">
        <authorList>
            <person name="Ren T."/>
        </authorList>
    </citation>
    <scope>NUCLEOTIDE SEQUENCE</scope>
    <source>
        <strain evidence="9">F63249</strain>
    </source>
</reference>
<feature type="transmembrane region" description="Helical" evidence="7">
    <location>
        <begin position="107"/>
        <end position="133"/>
    </location>
</feature>
<keyword evidence="2" id="KW-1003">Cell membrane</keyword>
<comment type="similarity">
    <text evidence="6">Belongs to the exbB/tolQ family.</text>
</comment>
<comment type="subcellular location">
    <subcellularLocation>
        <location evidence="1">Cell membrane</location>
        <topology evidence="1">Multi-pass membrane protein</topology>
    </subcellularLocation>
    <subcellularLocation>
        <location evidence="6">Membrane</location>
        <topology evidence="6">Multi-pass membrane protein</topology>
    </subcellularLocation>
</comment>
<evidence type="ECO:0000259" key="8">
    <source>
        <dbReference type="Pfam" id="PF01618"/>
    </source>
</evidence>
<keyword evidence="10" id="KW-1185">Reference proteome</keyword>
<feature type="transmembrane region" description="Helical" evidence="7">
    <location>
        <begin position="60"/>
        <end position="87"/>
    </location>
</feature>
<dbReference type="InterPro" id="IPR002898">
    <property type="entry name" value="MotA_ExbB_proton_chnl"/>
</dbReference>
<dbReference type="Pfam" id="PF01618">
    <property type="entry name" value="MotA_ExbB"/>
    <property type="match status" value="1"/>
</dbReference>
<evidence type="ECO:0000313" key="10">
    <source>
        <dbReference type="Proteomes" id="UP001203687"/>
    </source>
</evidence>
<evidence type="ECO:0000256" key="2">
    <source>
        <dbReference type="ARBA" id="ARBA00022475"/>
    </source>
</evidence>
<comment type="caution">
    <text evidence="9">The sequence shown here is derived from an EMBL/GenBank/DDBJ whole genome shotgun (WGS) entry which is preliminary data.</text>
</comment>
<keyword evidence="5 7" id="KW-0472">Membrane</keyword>
<feature type="domain" description="MotA/TolQ/ExbB proton channel" evidence="8">
    <location>
        <begin position="72"/>
        <end position="118"/>
    </location>
</feature>
<keyword evidence="6" id="KW-0653">Protein transport</keyword>
<dbReference type="RefSeq" id="WP_248413173.1">
    <property type="nucleotide sequence ID" value="NZ_JALPQF010000010.1"/>
</dbReference>
<organism evidence="9 10">
    <name type="scientific">Psychroserpens algicola</name>
    <dbReference type="NCBI Taxonomy" id="1719034"/>
    <lineage>
        <taxon>Bacteria</taxon>
        <taxon>Pseudomonadati</taxon>
        <taxon>Bacteroidota</taxon>
        <taxon>Flavobacteriia</taxon>
        <taxon>Flavobacteriales</taxon>
        <taxon>Flavobacteriaceae</taxon>
        <taxon>Psychroserpens</taxon>
    </lineage>
</organism>
<keyword evidence="3 7" id="KW-0812">Transmembrane</keyword>
<evidence type="ECO:0000313" key="9">
    <source>
        <dbReference type="EMBL" id="MCK8481184.1"/>
    </source>
</evidence>
<name>A0ABT0H9Z1_9FLAO</name>
<gene>
    <name evidence="9" type="ORF">MUY34_11155</name>
</gene>
<evidence type="ECO:0000256" key="5">
    <source>
        <dbReference type="ARBA" id="ARBA00023136"/>
    </source>
</evidence>
<evidence type="ECO:0000256" key="1">
    <source>
        <dbReference type="ARBA" id="ARBA00004651"/>
    </source>
</evidence>
<evidence type="ECO:0000256" key="6">
    <source>
        <dbReference type="RuleBase" id="RU004057"/>
    </source>
</evidence>
<dbReference type="EMBL" id="JALPQF010000010">
    <property type="protein sequence ID" value="MCK8481184.1"/>
    <property type="molecule type" value="Genomic_DNA"/>
</dbReference>
<dbReference type="Proteomes" id="UP001203687">
    <property type="component" value="Unassembled WGS sequence"/>
</dbReference>
<evidence type="ECO:0000256" key="3">
    <source>
        <dbReference type="ARBA" id="ARBA00022692"/>
    </source>
</evidence>
<sequence length="140" mass="14763">MYTLTIAFKNVFSQVIAANIFMEGGPLFMSLILICLLASLGFIVLGFMKSKSATLKARKFLKLAVDASLLGLVLGFLGSVIGLISAFDSVEAMGNPNPAIFAGGLKVSLLTATFGLFSFVVGRIGIIALRLVLPSEDSLE</sequence>
<proteinExistence type="inferred from homology"/>
<keyword evidence="6" id="KW-0813">Transport</keyword>
<evidence type="ECO:0000256" key="4">
    <source>
        <dbReference type="ARBA" id="ARBA00022989"/>
    </source>
</evidence>
<keyword evidence="4 7" id="KW-1133">Transmembrane helix</keyword>
<evidence type="ECO:0000256" key="7">
    <source>
        <dbReference type="SAM" id="Phobius"/>
    </source>
</evidence>
<accession>A0ABT0H9Z1</accession>